<gene>
    <name evidence="3" type="ORF">PLOB_00002672</name>
</gene>
<evidence type="ECO:0000256" key="2">
    <source>
        <dbReference type="SAM" id="MobiDB-lite"/>
    </source>
</evidence>
<dbReference type="EMBL" id="CALNXK010000011">
    <property type="protein sequence ID" value="CAH3043820.1"/>
    <property type="molecule type" value="Genomic_DNA"/>
</dbReference>
<feature type="region of interest" description="Disordered" evidence="2">
    <location>
        <begin position="226"/>
        <end position="300"/>
    </location>
</feature>
<feature type="compositionally biased region" description="Basic and acidic residues" evidence="2">
    <location>
        <begin position="246"/>
        <end position="265"/>
    </location>
</feature>
<dbReference type="Proteomes" id="UP001159405">
    <property type="component" value="Unassembled WGS sequence"/>
</dbReference>
<feature type="compositionally biased region" description="Polar residues" evidence="2">
    <location>
        <begin position="1"/>
        <end position="13"/>
    </location>
</feature>
<feature type="region of interest" description="Disordered" evidence="2">
    <location>
        <begin position="1"/>
        <end position="26"/>
    </location>
</feature>
<keyword evidence="4" id="KW-1185">Reference proteome</keyword>
<organism evidence="3 4">
    <name type="scientific">Porites lobata</name>
    <dbReference type="NCBI Taxonomy" id="104759"/>
    <lineage>
        <taxon>Eukaryota</taxon>
        <taxon>Metazoa</taxon>
        <taxon>Cnidaria</taxon>
        <taxon>Anthozoa</taxon>
        <taxon>Hexacorallia</taxon>
        <taxon>Scleractinia</taxon>
        <taxon>Fungiina</taxon>
        <taxon>Poritidae</taxon>
        <taxon>Porites</taxon>
    </lineage>
</organism>
<proteinExistence type="predicted"/>
<sequence length="300" mass="33583">MSNEPQTPTLTVTDESEDVTEKDRSPAENAFYESFLIQSRSAIETLYASNIYHSQKHAKQVKDLERQKQYCMSQMNNDQKEMVKKMAQLQEKQEKIIEEKRKQRLKVLSTKGDSRTRPHSTSSLANREPRLLKHRQRSGSMPFLEPIDASLLKQSLFKSTENIHSDSSMLSASLPANVLSRSCEDLSSLGKKRGKVVLPALPKSSRAMSVGDSSEDSDSTFITRMSASPPTKPKLNLNLTPASGFKPEHRRGSFDPSILREADKRRGLKANSPPTSPKSTHTKWIPKSYGSSQARGLPPV</sequence>
<accession>A0ABN8N678</accession>
<feature type="region of interest" description="Disordered" evidence="2">
    <location>
        <begin position="106"/>
        <end position="130"/>
    </location>
</feature>
<name>A0ABN8N678_9CNID</name>
<evidence type="ECO:0000313" key="3">
    <source>
        <dbReference type="EMBL" id="CAH3043820.1"/>
    </source>
</evidence>
<protein>
    <submittedName>
        <fullName evidence="3">Uncharacterized protein</fullName>
    </submittedName>
</protein>
<reference evidence="3 4" key="1">
    <citation type="submission" date="2022-05" db="EMBL/GenBank/DDBJ databases">
        <authorList>
            <consortium name="Genoscope - CEA"/>
            <person name="William W."/>
        </authorList>
    </citation>
    <scope>NUCLEOTIDE SEQUENCE [LARGE SCALE GENOMIC DNA]</scope>
</reference>
<feature type="coiled-coil region" evidence="1">
    <location>
        <begin position="72"/>
        <end position="106"/>
    </location>
</feature>
<comment type="caution">
    <text evidence="3">The sequence shown here is derived from an EMBL/GenBank/DDBJ whole genome shotgun (WGS) entry which is preliminary data.</text>
</comment>
<evidence type="ECO:0000313" key="4">
    <source>
        <dbReference type="Proteomes" id="UP001159405"/>
    </source>
</evidence>
<evidence type="ECO:0000256" key="1">
    <source>
        <dbReference type="SAM" id="Coils"/>
    </source>
</evidence>
<keyword evidence="1" id="KW-0175">Coiled coil</keyword>